<evidence type="ECO:0000259" key="4">
    <source>
        <dbReference type="Pfam" id="PF17782"/>
    </source>
</evidence>
<accession>A0A831RWF8</accession>
<dbReference type="AlphaFoldDB" id="A0A831RWF8"/>
<proteinExistence type="inferred from homology"/>
<feature type="domain" description="DprA winged helix" evidence="4">
    <location>
        <begin position="131"/>
        <end position="185"/>
    </location>
</feature>
<comment type="similarity">
    <text evidence="1">Belongs to the DprA/Smf family.</text>
</comment>
<evidence type="ECO:0000256" key="1">
    <source>
        <dbReference type="ARBA" id="ARBA00006525"/>
    </source>
</evidence>
<dbReference type="PANTHER" id="PTHR43022:SF1">
    <property type="entry name" value="PROTEIN SMF"/>
    <property type="match status" value="1"/>
</dbReference>
<dbReference type="EMBL" id="DRLF01000035">
    <property type="protein sequence ID" value="HEC05393.1"/>
    <property type="molecule type" value="Genomic_DNA"/>
</dbReference>
<feature type="non-terminal residue" evidence="5">
    <location>
        <position position="1"/>
    </location>
</feature>
<dbReference type="Pfam" id="PF17782">
    <property type="entry name" value="WHD_DprA"/>
    <property type="match status" value="1"/>
</dbReference>
<dbReference type="Pfam" id="PF02481">
    <property type="entry name" value="DNA_processg_A"/>
    <property type="match status" value="1"/>
</dbReference>
<gene>
    <name evidence="5" type="ORF">ENJ12_00945</name>
</gene>
<dbReference type="InterPro" id="IPR036388">
    <property type="entry name" value="WH-like_DNA-bd_sf"/>
</dbReference>
<evidence type="ECO:0000256" key="2">
    <source>
        <dbReference type="SAM" id="MobiDB-lite"/>
    </source>
</evidence>
<feature type="region of interest" description="Disordered" evidence="2">
    <location>
        <begin position="119"/>
        <end position="138"/>
    </location>
</feature>
<feature type="compositionally biased region" description="Polar residues" evidence="2">
    <location>
        <begin position="122"/>
        <end position="133"/>
    </location>
</feature>
<name>A0A831RWF8_9GAMM</name>
<evidence type="ECO:0000313" key="5">
    <source>
        <dbReference type="EMBL" id="HEC05393.1"/>
    </source>
</evidence>
<reference evidence="5" key="1">
    <citation type="journal article" date="2020" name="mSystems">
        <title>Genome- and Community-Level Interaction Insights into Carbon Utilization and Element Cycling Functions of Hydrothermarchaeota in Hydrothermal Sediment.</title>
        <authorList>
            <person name="Zhou Z."/>
            <person name="Liu Y."/>
            <person name="Xu W."/>
            <person name="Pan J."/>
            <person name="Luo Z.H."/>
            <person name="Li M."/>
        </authorList>
    </citation>
    <scope>NUCLEOTIDE SEQUENCE [LARGE SCALE GENOMIC DNA]</scope>
    <source>
        <strain evidence="5">HyVt-458</strain>
    </source>
</reference>
<dbReference type="InterPro" id="IPR003488">
    <property type="entry name" value="DprA"/>
</dbReference>
<sequence length="196" mass="21022">YPASNRELAHEIADNGALISEFPPGTSPRRGHFPRRNRIISGLSLGVLVVEAALKSGSLITARLAGEHNREVFAIPGSIHNPLARGCHRLIREGAKLVETASDVLEELAPKLQQFLAEPTSPVDTNTSISTSPEDSEHRQLLDAMGYDPVPTDTLVERTGLAPEAVSSMLLLLEMEGRVSSEPGGLFVRIKSDATG</sequence>
<organism evidence="5">
    <name type="scientific">Thiolapillus brandeum</name>
    <dbReference type="NCBI Taxonomy" id="1076588"/>
    <lineage>
        <taxon>Bacteria</taxon>
        <taxon>Pseudomonadati</taxon>
        <taxon>Pseudomonadota</taxon>
        <taxon>Gammaproteobacteria</taxon>
        <taxon>Chromatiales</taxon>
        <taxon>Sedimenticolaceae</taxon>
        <taxon>Thiolapillus</taxon>
    </lineage>
</organism>
<dbReference type="Proteomes" id="UP000886339">
    <property type="component" value="Unassembled WGS sequence"/>
</dbReference>
<dbReference type="GO" id="GO:0009294">
    <property type="term" value="P:DNA-mediated transformation"/>
    <property type="evidence" value="ECO:0007669"/>
    <property type="project" value="InterPro"/>
</dbReference>
<dbReference type="Gene3D" id="3.40.50.450">
    <property type="match status" value="1"/>
</dbReference>
<dbReference type="InterPro" id="IPR041614">
    <property type="entry name" value="DprA_WH"/>
</dbReference>
<protein>
    <submittedName>
        <fullName evidence="5">DNA-processing protein DprA</fullName>
    </submittedName>
</protein>
<dbReference type="Gene3D" id="1.10.10.10">
    <property type="entry name" value="Winged helix-like DNA-binding domain superfamily/Winged helix DNA-binding domain"/>
    <property type="match status" value="1"/>
</dbReference>
<dbReference type="InterPro" id="IPR057666">
    <property type="entry name" value="DrpA_SLOG"/>
</dbReference>
<feature type="domain" description="Smf/DprA SLOG" evidence="3">
    <location>
        <begin position="1"/>
        <end position="108"/>
    </location>
</feature>
<dbReference type="PANTHER" id="PTHR43022">
    <property type="entry name" value="PROTEIN SMF"/>
    <property type="match status" value="1"/>
</dbReference>
<evidence type="ECO:0000259" key="3">
    <source>
        <dbReference type="Pfam" id="PF02481"/>
    </source>
</evidence>
<comment type="caution">
    <text evidence="5">The sequence shown here is derived from an EMBL/GenBank/DDBJ whole genome shotgun (WGS) entry which is preliminary data.</text>
</comment>
<dbReference type="SUPFAM" id="SSF102405">
    <property type="entry name" value="MCP/YpsA-like"/>
    <property type="match status" value="1"/>
</dbReference>